<reference evidence="2 3" key="1">
    <citation type="submission" date="2024-09" db="EMBL/GenBank/DDBJ databases">
        <authorList>
            <person name="Sun Q."/>
            <person name="Mori K."/>
        </authorList>
    </citation>
    <scope>NUCLEOTIDE SEQUENCE [LARGE SCALE GENOMIC DNA]</scope>
    <source>
        <strain evidence="2 3">JCM 4557</strain>
    </source>
</reference>
<protein>
    <submittedName>
        <fullName evidence="2">Uncharacterized protein</fullName>
    </submittedName>
</protein>
<keyword evidence="3" id="KW-1185">Reference proteome</keyword>
<feature type="compositionally biased region" description="Polar residues" evidence="1">
    <location>
        <begin position="37"/>
        <end position="49"/>
    </location>
</feature>
<gene>
    <name evidence="2" type="ORF">ACFH04_01050</name>
</gene>
<comment type="caution">
    <text evidence="2">The sequence shown here is derived from an EMBL/GenBank/DDBJ whole genome shotgun (WGS) entry which is preliminary data.</text>
</comment>
<dbReference type="RefSeq" id="WP_394316195.1">
    <property type="nucleotide sequence ID" value="NZ_JBHMQV010000001.1"/>
</dbReference>
<name>A0ABV6T957_9ACTN</name>
<proteinExistence type="predicted"/>
<dbReference type="EMBL" id="JBHMQV010000001">
    <property type="protein sequence ID" value="MFC0842328.1"/>
    <property type="molecule type" value="Genomic_DNA"/>
</dbReference>
<organism evidence="2 3">
    <name type="scientific">Streptomyces noboritoensis</name>
    <dbReference type="NCBI Taxonomy" id="67337"/>
    <lineage>
        <taxon>Bacteria</taxon>
        <taxon>Bacillati</taxon>
        <taxon>Actinomycetota</taxon>
        <taxon>Actinomycetes</taxon>
        <taxon>Kitasatosporales</taxon>
        <taxon>Streptomycetaceae</taxon>
        <taxon>Streptomyces</taxon>
    </lineage>
</organism>
<accession>A0ABV6T957</accession>
<evidence type="ECO:0000313" key="3">
    <source>
        <dbReference type="Proteomes" id="UP001589887"/>
    </source>
</evidence>
<dbReference type="Proteomes" id="UP001589887">
    <property type="component" value="Unassembled WGS sequence"/>
</dbReference>
<sequence length="49" mass="5276">MTERFRIRQADTSTPVTASPGAASHISTPSPHHPHQLPTNSEPVRSAES</sequence>
<evidence type="ECO:0000313" key="2">
    <source>
        <dbReference type="EMBL" id="MFC0842328.1"/>
    </source>
</evidence>
<evidence type="ECO:0000256" key="1">
    <source>
        <dbReference type="SAM" id="MobiDB-lite"/>
    </source>
</evidence>
<feature type="region of interest" description="Disordered" evidence="1">
    <location>
        <begin position="1"/>
        <end position="49"/>
    </location>
</feature>